<dbReference type="Proteomes" id="UP000570166">
    <property type="component" value="Unassembled WGS sequence"/>
</dbReference>
<evidence type="ECO:0000259" key="1">
    <source>
        <dbReference type="Pfam" id="PF13454"/>
    </source>
</evidence>
<dbReference type="PANTHER" id="PTHR40254">
    <property type="entry name" value="BLR0577 PROTEIN"/>
    <property type="match status" value="1"/>
</dbReference>
<organism evidence="2 3">
    <name type="scientific">Sphingomonas chungangi</name>
    <dbReference type="NCBI Taxonomy" id="2683589"/>
    <lineage>
        <taxon>Bacteria</taxon>
        <taxon>Pseudomonadati</taxon>
        <taxon>Pseudomonadota</taxon>
        <taxon>Alphaproteobacteria</taxon>
        <taxon>Sphingomonadales</taxon>
        <taxon>Sphingomonadaceae</taxon>
        <taxon>Sphingomonas</taxon>
    </lineage>
</organism>
<feature type="domain" description="FAD-dependent urate hydroxylase HpyO/Asp monooxygenase CreE-like FAD/NAD(P)-binding" evidence="1">
    <location>
        <begin position="6"/>
        <end position="170"/>
    </location>
</feature>
<proteinExistence type="predicted"/>
<dbReference type="RefSeq" id="WP_160363115.1">
    <property type="nucleotide sequence ID" value="NZ_JACEIB010000026.1"/>
</dbReference>
<name>A0A838LAM6_9SPHN</name>
<dbReference type="EMBL" id="JACEIB010000026">
    <property type="protein sequence ID" value="MBA2935930.1"/>
    <property type="molecule type" value="Genomic_DNA"/>
</dbReference>
<dbReference type="Pfam" id="PF13454">
    <property type="entry name" value="NAD_binding_9"/>
    <property type="match status" value="1"/>
</dbReference>
<dbReference type="Gene3D" id="3.50.50.60">
    <property type="entry name" value="FAD/NAD(P)-binding domain"/>
    <property type="match status" value="1"/>
</dbReference>
<dbReference type="PANTHER" id="PTHR40254:SF1">
    <property type="entry name" value="BLR0577 PROTEIN"/>
    <property type="match status" value="1"/>
</dbReference>
<keyword evidence="3" id="KW-1185">Reference proteome</keyword>
<dbReference type="InterPro" id="IPR052189">
    <property type="entry name" value="L-asp_N-monooxygenase_NS-form"/>
</dbReference>
<dbReference type="AlphaFoldDB" id="A0A838LAM6"/>
<sequence>MHPSVAFVGAGPTTIYTLHALVNRARRPFTLTIFEEQPVAGRGTPYRPGWNDPAMLSNIASIELPPLEETLVDWLRRQPADHLRTSGIDHRDIDDRAFYPRLALGEYFRDQFEAILDHARAQGVTVDIRTRCRVADAVNRTDGVHLSIQPKRGEAFQARFDHVVMATGHQWPDEPEVRPGYFLSPWPASALARIPACIIGIRGTSLTAIDAAVAVAVEHGAFLEAGEGDLHYRPNPDGKAFRLTMMSRKGLLPEADFFHPIPYEPLSICTKDAMQSLIELNDGDLLGEAYALFKQELAAADPGYAARIDLADLDMEEFCDRFFAERIAADPFDWAQRNLEEARRNFETETTVPWRYAILRMHEVIEIIVPHLDDGEFARFSRFWKPVFIDDYATVPHESIERMLALHRAGKLDLLELGDDYRIDSHCAEGGATLHLGDRHIHFPAFIEATGQRPLEAKDFPFPSLRKQGIVHDEPIADDTPPRGIAIDDQFHPVADDIPVDRLFCLSLPFILGRHPFSQGITSSHEMGQVVGEQLAQALDRDLGTSPDEIQSETEAV</sequence>
<evidence type="ECO:0000313" key="3">
    <source>
        <dbReference type="Proteomes" id="UP000570166"/>
    </source>
</evidence>
<comment type="caution">
    <text evidence="2">The sequence shown here is derived from an EMBL/GenBank/DDBJ whole genome shotgun (WGS) entry which is preliminary data.</text>
</comment>
<dbReference type="SUPFAM" id="SSF51905">
    <property type="entry name" value="FAD/NAD(P)-binding domain"/>
    <property type="match status" value="1"/>
</dbReference>
<dbReference type="InterPro" id="IPR038732">
    <property type="entry name" value="HpyO/CreE_NAD-binding"/>
</dbReference>
<evidence type="ECO:0000313" key="2">
    <source>
        <dbReference type="EMBL" id="MBA2935930.1"/>
    </source>
</evidence>
<accession>A0A838LAM6</accession>
<reference evidence="2 3" key="1">
    <citation type="submission" date="2020-07" db="EMBL/GenBank/DDBJ databases">
        <authorList>
            <person name="Sun Q."/>
        </authorList>
    </citation>
    <scope>NUCLEOTIDE SEQUENCE [LARGE SCALE GENOMIC DNA]</scope>
    <source>
        <strain evidence="2 3">CGMCC 1.13654</strain>
    </source>
</reference>
<protein>
    <submittedName>
        <fullName evidence="2">FAD/NAD(P)-binding protein</fullName>
    </submittedName>
</protein>
<dbReference type="InterPro" id="IPR036188">
    <property type="entry name" value="FAD/NAD-bd_sf"/>
</dbReference>
<gene>
    <name evidence="2" type="ORF">HZF05_17765</name>
</gene>